<proteinExistence type="predicted"/>
<accession>A0A813JTL5</accession>
<evidence type="ECO:0000313" key="4">
    <source>
        <dbReference type="EMBL" id="CAE8688552.1"/>
    </source>
</evidence>
<reference evidence="4" key="1">
    <citation type="submission" date="2021-02" db="EMBL/GenBank/DDBJ databases">
        <authorList>
            <person name="Dougan E. K."/>
            <person name="Rhodes N."/>
            <person name="Thang M."/>
            <person name="Chan C."/>
        </authorList>
    </citation>
    <scope>NUCLEOTIDE SEQUENCE</scope>
</reference>
<feature type="chain" id="PRO_5032894780" evidence="3">
    <location>
        <begin position="22"/>
        <end position="196"/>
    </location>
</feature>
<gene>
    <name evidence="4" type="ORF">PGLA2088_LOCUS25968</name>
</gene>
<feature type="signal peptide" evidence="3">
    <location>
        <begin position="1"/>
        <end position="21"/>
    </location>
</feature>
<keyword evidence="3" id="KW-0732">Signal</keyword>
<comment type="caution">
    <text evidence="4">The sequence shown here is derived from an EMBL/GenBank/DDBJ whole genome shotgun (WGS) entry which is preliminary data.</text>
</comment>
<keyword evidence="2" id="KW-0472">Membrane</keyword>
<keyword evidence="2" id="KW-1133">Transmembrane helix</keyword>
<dbReference type="EMBL" id="CAJNNW010026907">
    <property type="protein sequence ID" value="CAE8688552.1"/>
    <property type="molecule type" value="Genomic_DNA"/>
</dbReference>
<feature type="transmembrane region" description="Helical" evidence="2">
    <location>
        <begin position="173"/>
        <end position="195"/>
    </location>
</feature>
<sequence length="196" mass="20577">MAFSRSRLLLALAATATSVLAAGFEAGTAGGPVAQEELPEALAADDSCDETCELSLRQLRGELRRAAVGSHEVDNGETEDVPDPGDYPKGDEDGEEKTNMTVAAAGNTTLQTSGPLRGAFCCQNGQGLGYTNADDIGGSCYPSAKVEVGGYCDSPYHCSSKCNGTWVEGYLDLLKFVLIILLLLLLLLLSVICCYL</sequence>
<protein>
    <submittedName>
        <fullName evidence="4">Uncharacterized protein</fullName>
    </submittedName>
</protein>
<evidence type="ECO:0000256" key="2">
    <source>
        <dbReference type="SAM" id="Phobius"/>
    </source>
</evidence>
<evidence type="ECO:0000256" key="1">
    <source>
        <dbReference type="SAM" id="MobiDB-lite"/>
    </source>
</evidence>
<evidence type="ECO:0000256" key="3">
    <source>
        <dbReference type="SAM" id="SignalP"/>
    </source>
</evidence>
<feature type="region of interest" description="Disordered" evidence="1">
    <location>
        <begin position="67"/>
        <end position="95"/>
    </location>
</feature>
<organism evidence="4 5">
    <name type="scientific">Polarella glacialis</name>
    <name type="common">Dinoflagellate</name>
    <dbReference type="NCBI Taxonomy" id="89957"/>
    <lineage>
        <taxon>Eukaryota</taxon>
        <taxon>Sar</taxon>
        <taxon>Alveolata</taxon>
        <taxon>Dinophyceae</taxon>
        <taxon>Suessiales</taxon>
        <taxon>Suessiaceae</taxon>
        <taxon>Polarella</taxon>
    </lineage>
</organism>
<dbReference type="Proteomes" id="UP000626109">
    <property type="component" value="Unassembled WGS sequence"/>
</dbReference>
<keyword evidence="2" id="KW-0812">Transmembrane</keyword>
<name>A0A813JTL5_POLGL</name>
<dbReference type="AlphaFoldDB" id="A0A813JTL5"/>
<evidence type="ECO:0000313" key="5">
    <source>
        <dbReference type="Proteomes" id="UP000626109"/>
    </source>
</evidence>